<dbReference type="NCBIfam" id="TIGR00437">
    <property type="entry name" value="feoB"/>
    <property type="match status" value="1"/>
</dbReference>
<dbReference type="GO" id="GO:0005525">
    <property type="term" value="F:GTP binding"/>
    <property type="evidence" value="ECO:0007669"/>
    <property type="project" value="UniProtKB-KW"/>
</dbReference>
<comment type="similarity">
    <text evidence="17">Belongs to the TRAFAC class TrmE-Era-EngA-EngB-Septin-like GTPase superfamily. FeoB GTPase (TC 9.A.8) family.</text>
</comment>
<keyword evidence="6" id="KW-0997">Cell inner membrane</keyword>
<feature type="transmembrane region" description="Helical" evidence="17">
    <location>
        <begin position="268"/>
        <end position="292"/>
    </location>
</feature>
<evidence type="ECO:0000256" key="10">
    <source>
        <dbReference type="ARBA" id="ARBA00023004"/>
    </source>
</evidence>
<keyword evidence="20" id="KW-1185">Reference proteome</keyword>
<evidence type="ECO:0000256" key="8">
    <source>
        <dbReference type="ARBA" id="ARBA00022741"/>
    </source>
</evidence>
<keyword evidence="5 17" id="KW-0410">Iron transport</keyword>
<keyword evidence="12 15" id="KW-0342">GTP-binding</keyword>
<keyword evidence="16" id="KW-0460">Magnesium</keyword>
<feature type="transmembrane region" description="Helical" evidence="17">
    <location>
        <begin position="436"/>
        <end position="455"/>
    </location>
</feature>
<name>B6FXX9_PEPHT</name>
<feature type="binding site" evidence="15">
    <location>
        <begin position="111"/>
        <end position="114"/>
    </location>
    <ligand>
        <name>GTP</name>
        <dbReference type="ChEBI" id="CHEBI:37565"/>
        <label>1</label>
    </ligand>
</feature>
<evidence type="ECO:0000256" key="7">
    <source>
        <dbReference type="ARBA" id="ARBA00022692"/>
    </source>
</evidence>
<keyword evidence="10 17" id="KW-0408">Iron</keyword>
<sequence>MLNIALLGNPNVGKTTVFNLLTGSNQYVGNWPGVTIEKKEGFLEDDIKIVDLPGIYAMDTFSNEEKVSKSFLEKEDVDLILNVVDASNLTRNLYLTTQLMQFNKPIVILLNMLDVAKARGMEIDTHKLAREFGVTVIPIVAKKKEGVDDIASKLREAARKPFIYSTNWGNEEETYKIIEEKLALCTNFPKEDKKTISDKIDSIVLHPIFAYPIFIGLLLLLFKFTFDWVGGPLQEGFAGLIENYIAAPADAALAGSSPWFRSLIVDGIIGGLGGTLPFFPLICTLFFGISLFEDSGYMSRTAFLMDRIMRRVGLSGKAFIPMIMGMGCSSPAIMATRTLESEKDRKITALIAPLMTCGAKLPVYALFVAVFFPKNQAIVTASLYLVGIVAAIIVALFLNRTTFKNEVEPFILELPEYKVPTISALLKNTWNKSKGFLVKVVTIMFAMSVVIWAFSSFNFNGFTENINDSFLAYIGKVIAPIFRPLGFSDWRTSVALLTGLGAKEVVVNTLSILYGNLPEVLPTVFTGVTAYAFLVFTALYTPCIAALATMRKEYGNKMMFTSLFYQFALAWVAGVIVNIVGSAFAAANSPIEIAITAVIVIITAVILIRIFTRPGSSCSSCSGGGENGGCANCSACGNLKTCSMKNENLLDQMNKRK</sequence>
<gene>
    <name evidence="19" type="primary">feoB</name>
    <name evidence="19" type="ORF">CLOHIR_00730</name>
</gene>
<dbReference type="Proteomes" id="UP000003178">
    <property type="component" value="Unassembled WGS sequence"/>
</dbReference>
<dbReference type="SUPFAM" id="SSF52540">
    <property type="entry name" value="P-loop containing nucleoside triphosphate hydrolases"/>
    <property type="match status" value="1"/>
</dbReference>
<feature type="transmembrane region" description="Helical" evidence="17">
    <location>
        <begin position="378"/>
        <end position="398"/>
    </location>
</feature>
<feature type="domain" description="FeoB-type G" evidence="18">
    <location>
        <begin position="1"/>
        <end position="160"/>
    </location>
</feature>
<dbReference type="STRING" id="500633.CLOHIR_00730"/>
<dbReference type="EMBL" id="ABWP01000029">
    <property type="protein sequence ID" value="EEA85624.1"/>
    <property type="molecule type" value="Genomic_DNA"/>
</dbReference>
<dbReference type="InterPro" id="IPR003373">
    <property type="entry name" value="Fe2_transport_prot-B"/>
</dbReference>
<feature type="binding site" evidence="16">
    <location>
        <position position="23"/>
    </location>
    <ligand>
        <name>Mg(2+)</name>
        <dbReference type="ChEBI" id="CHEBI:18420"/>
        <label>2</label>
    </ligand>
</feature>
<dbReference type="InterPro" id="IPR011640">
    <property type="entry name" value="Fe2_transport_prot_B_C"/>
</dbReference>
<feature type="transmembrane region" description="Helical" evidence="17">
    <location>
        <begin position="312"/>
        <end position="335"/>
    </location>
</feature>
<evidence type="ECO:0000256" key="1">
    <source>
        <dbReference type="ARBA" id="ARBA00003926"/>
    </source>
</evidence>
<dbReference type="InterPro" id="IPR030389">
    <property type="entry name" value="G_FEOB_dom"/>
</dbReference>
<evidence type="ECO:0000256" key="14">
    <source>
        <dbReference type="NCBIfam" id="TIGR00437"/>
    </source>
</evidence>
<keyword evidence="4" id="KW-1003">Cell membrane</keyword>
<protein>
    <recommendedName>
        <fullName evidence="14 17">Ferrous iron transport protein B</fullName>
    </recommendedName>
</protein>
<evidence type="ECO:0000256" key="3">
    <source>
        <dbReference type="ARBA" id="ARBA00022448"/>
    </source>
</evidence>
<dbReference type="GO" id="GO:0005886">
    <property type="term" value="C:plasma membrane"/>
    <property type="evidence" value="ECO:0007669"/>
    <property type="project" value="UniProtKB-SubCell"/>
</dbReference>
<feature type="transmembrane region" description="Helical" evidence="17">
    <location>
        <begin position="593"/>
        <end position="612"/>
    </location>
</feature>
<keyword evidence="16" id="KW-0479">Metal-binding</keyword>
<dbReference type="Pfam" id="PF07664">
    <property type="entry name" value="FeoB_C"/>
    <property type="match status" value="1"/>
</dbReference>
<evidence type="ECO:0000256" key="16">
    <source>
        <dbReference type="PIRSR" id="PIRSR603373-2"/>
    </source>
</evidence>
<feature type="transmembrane region" description="Helical" evidence="17">
    <location>
        <begin position="528"/>
        <end position="550"/>
    </location>
</feature>
<accession>B6FXX9</accession>
<dbReference type="RefSeq" id="WP_006439642.1">
    <property type="nucleotide sequence ID" value="NZ_DS995356.1"/>
</dbReference>
<evidence type="ECO:0000256" key="17">
    <source>
        <dbReference type="RuleBase" id="RU362098"/>
    </source>
</evidence>
<evidence type="ECO:0000256" key="9">
    <source>
        <dbReference type="ARBA" id="ARBA00022989"/>
    </source>
</evidence>
<keyword evidence="9 17" id="KW-1133">Transmembrane helix</keyword>
<comment type="caution">
    <text evidence="19">The sequence shown here is derived from an EMBL/GenBank/DDBJ whole genome shotgun (WGS) entry which is preliminary data.</text>
</comment>
<feature type="binding site" evidence="15">
    <location>
        <begin position="8"/>
        <end position="15"/>
    </location>
    <ligand>
        <name>GTP</name>
        <dbReference type="ChEBI" id="CHEBI:37565"/>
        <label>1</label>
    </ligand>
</feature>
<dbReference type="PANTHER" id="PTHR43185:SF1">
    <property type="entry name" value="FE(2+) TRANSPORTER FEOB"/>
    <property type="match status" value="1"/>
</dbReference>
<evidence type="ECO:0000256" key="2">
    <source>
        <dbReference type="ARBA" id="ARBA00004429"/>
    </source>
</evidence>
<feature type="binding site" evidence="16">
    <location>
        <position position="19"/>
    </location>
    <ligand>
        <name>Mg(2+)</name>
        <dbReference type="ChEBI" id="CHEBI:18420"/>
        <label>2</label>
    </ligand>
</feature>
<dbReference type="AlphaFoldDB" id="B6FXX9"/>
<dbReference type="InterPro" id="IPR006073">
    <property type="entry name" value="GTP-bd"/>
</dbReference>
<dbReference type="Pfam" id="PF02421">
    <property type="entry name" value="FeoB_N"/>
    <property type="match status" value="1"/>
</dbReference>
<evidence type="ECO:0000256" key="15">
    <source>
        <dbReference type="PIRSR" id="PIRSR603373-1"/>
    </source>
</evidence>
<dbReference type="PRINTS" id="PR00326">
    <property type="entry name" value="GTP1OBG"/>
</dbReference>
<dbReference type="PROSITE" id="PS51711">
    <property type="entry name" value="G_FEOB"/>
    <property type="match status" value="1"/>
</dbReference>
<proteinExistence type="inferred from homology"/>
<evidence type="ECO:0000313" key="19">
    <source>
        <dbReference type="EMBL" id="EEA85624.1"/>
    </source>
</evidence>
<keyword evidence="8 15" id="KW-0547">Nucleotide-binding</keyword>
<dbReference type="CDD" id="cd01879">
    <property type="entry name" value="FeoB"/>
    <property type="match status" value="1"/>
</dbReference>
<feature type="transmembrane region" description="Helical" evidence="17">
    <location>
        <begin position="203"/>
        <end position="222"/>
    </location>
</feature>
<dbReference type="GO" id="GO:0015093">
    <property type="term" value="F:ferrous iron transmembrane transporter activity"/>
    <property type="evidence" value="ECO:0007669"/>
    <property type="project" value="UniProtKB-UniRule"/>
</dbReference>
<reference evidence="19 20" key="2">
    <citation type="submission" date="2008-10" db="EMBL/GenBank/DDBJ databases">
        <title>Draft genome sequence of Clostridium hiranonis (DSM 13275).</title>
        <authorList>
            <person name="Sudarsanam P."/>
            <person name="Ley R."/>
            <person name="Guruge J."/>
            <person name="Turnbaugh P.J."/>
            <person name="Mahowald M."/>
            <person name="Liep D."/>
            <person name="Gordon J."/>
        </authorList>
    </citation>
    <scope>NUCLEOTIDE SEQUENCE [LARGE SCALE GENOMIC DNA]</scope>
    <source>
        <strain evidence="19 20">DSM 13275</strain>
    </source>
</reference>
<feature type="binding site" evidence="16">
    <location>
        <position position="22"/>
    </location>
    <ligand>
        <name>Mg(2+)</name>
        <dbReference type="ChEBI" id="CHEBI:18420"/>
        <label>1</label>
    </ligand>
</feature>
<dbReference type="PANTHER" id="PTHR43185">
    <property type="entry name" value="FERROUS IRON TRANSPORT PROTEIN B"/>
    <property type="match status" value="1"/>
</dbReference>
<dbReference type="eggNOG" id="COG0370">
    <property type="taxonomic scope" value="Bacteria"/>
</dbReference>
<evidence type="ECO:0000256" key="12">
    <source>
        <dbReference type="ARBA" id="ARBA00023134"/>
    </source>
</evidence>
<evidence type="ECO:0000313" key="20">
    <source>
        <dbReference type="Proteomes" id="UP000003178"/>
    </source>
</evidence>
<keyword evidence="13 17" id="KW-0472">Membrane</keyword>
<dbReference type="Gene3D" id="3.40.50.300">
    <property type="entry name" value="P-loop containing nucleotide triphosphate hydrolases"/>
    <property type="match status" value="1"/>
</dbReference>
<dbReference type="HOGENOM" id="CLU_013350_3_2_9"/>
<comment type="subcellular location">
    <subcellularLocation>
        <location evidence="2">Cell inner membrane</location>
        <topology evidence="2">Multi-pass membrane protein</topology>
    </subcellularLocation>
    <subcellularLocation>
        <location evidence="17">Cell membrane</location>
        <topology evidence="17">Multi-pass membrane protein</topology>
    </subcellularLocation>
</comment>
<evidence type="ECO:0000259" key="18">
    <source>
        <dbReference type="PROSITE" id="PS51711"/>
    </source>
</evidence>
<keyword evidence="7 17" id="KW-0812">Transmembrane</keyword>
<evidence type="ECO:0000256" key="5">
    <source>
        <dbReference type="ARBA" id="ARBA00022496"/>
    </source>
</evidence>
<dbReference type="GO" id="GO:0046872">
    <property type="term" value="F:metal ion binding"/>
    <property type="evidence" value="ECO:0007669"/>
    <property type="project" value="UniProtKB-KW"/>
</dbReference>
<evidence type="ECO:0000256" key="13">
    <source>
        <dbReference type="ARBA" id="ARBA00023136"/>
    </source>
</evidence>
<feature type="binding site" evidence="15">
    <location>
        <begin position="51"/>
        <end position="54"/>
    </location>
    <ligand>
        <name>GTP</name>
        <dbReference type="ChEBI" id="CHEBI:37565"/>
        <label>1</label>
    </ligand>
</feature>
<keyword evidence="11" id="KW-0406">Ion transport</keyword>
<feature type="transmembrane region" description="Helical" evidence="17">
    <location>
        <begin position="347"/>
        <end position="372"/>
    </location>
</feature>
<evidence type="ECO:0000256" key="4">
    <source>
        <dbReference type="ARBA" id="ARBA00022475"/>
    </source>
</evidence>
<dbReference type="FunFam" id="3.40.50.300:FF:000426">
    <property type="entry name" value="Ferrous iron transport protein B"/>
    <property type="match status" value="1"/>
</dbReference>
<evidence type="ECO:0000256" key="6">
    <source>
        <dbReference type="ARBA" id="ARBA00022519"/>
    </source>
</evidence>
<dbReference type="InterPro" id="IPR027417">
    <property type="entry name" value="P-loop_NTPase"/>
</dbReference>
<comment type="function">
    <text evidence="1 17">Probable transporter of a GTP-driven Fe(2+) uptake system.</text>
</comment>
<feature type="transmembrane region" description="Helical" evidence="17">
    <location>
        <begin position="562"/>
        <end position="587"/>
    </location>
</feature>
<dbReference type="OrthoDB" id="9809127at2"/>
<feature type="binding site" evidence="15">
    <location>
        <begin position="33"/>
        <end position="37"/>
    </location>
    <ligand>
        <name>GTP</name>
        <dbReference type="ChEBI" id="CHEBI:37565"/>
        <label>1</label>
    </ligand>
</feature>
<reference evidence="19 20" key="1">
    <citation type="submission" date="2008-09" db="EMBL/GenBank/DDBJ databases">
        <authorList>
            <person name="Fulton L."/>
            <person name="Clifton S."/>
            <person name="Fulton B."/>
            <person name="Xu J."/>
            <person name="Minx P."/>
            <person name="Pepin K.H."/>
            <person name="Johnson M."/>
            <person name="Thiruvilangam P."/>
            <person name="Bhonagiri V."/>
            <person name="Nash W.E."/>
            <person name="Mardis E.R."/>
            <person name="Wilson R.K."/>
        </authorList>
    </citation>
    <scope>NUCLEOTIDE SEQUENCE [LARGE SCALE GENOMIC DNA]</scope>
    <source>
        <strain evidence="19 20">DSM 13275</strain>
    </source>
</reference>
<dbReference type="InterPro" id="IPR050860">
    <property type="entry name" value="FeoB_GTPase"/>
</dbReference>
<keyword evidence="3 17" id="KW-0813">Transport</keyword>
<organism evidence="19 20">
    <name type="scientific">Peptacetobacter hiranonis (strain DSM 13275 / JCM 10541 / KCTC 15199 / TO-931)</name>
    <name type="common">Clostridium hiranonis</name>
    <dbReference type="NCBI Taxonomy" id="500633"/>
    <lineage>
        <taxon>Bacteria</taxon>
        <taxon>Bacillati</taxon>
        <taxon>Bacillota</taxon>
        <taxon>Clostridia</taxon>
        <taxon>Peptostreptococcales</taxon>
        <taxon>Peptostreptococcaceae</taxon>
        <taxon>Peptacetobacter</taxon>
    </lineage>
</organism>
<dbReference type="Pfam" id="PF07670">
    <property type="entry name" value="Gate"/>
    <property type="match status" value="2"/>
</dbReference>
<evidence type="ECO:0000256" key="11">
    <source>
        <dbReference type="ARBA" id="ARBA00023065"/>
    </source>
</evidence>
<dbReference type="InterPro" id="IPR011642">
    <property type="entry name" value="Gate_dom"/>
</dbReference>